<comment type="caution">
    <text evidence="3">The sequence shown here is derived from an EMBL/GenBank/DDBJ whole genome shotgun (WGS) entry which is preliminary data.</text>
</comment>
<evidence type="ECO:0000256" key="1">
    <source>
        <dbReference type="SAM" id="Phobius"/>
    </source>
</evidence>
<keyword evidence="1" id="KW-0812">Transmembrane</keyword>
<evidence type="ECO:0000313" key="3">
    <source>
        <dbReference type="EMBL" id="CAI5451409.1"/>
    </source>
</evidence>
<keyword evidence="1" id="KW-1133">Transmembrane helix</keyword>
<accession>A0A9P1IWA9</accession>
<evidence type="ECO:0008006" key="5">
    <source>
        <dbReference type="Google" id="ProtNLM"/>
    </source>
</evidence>
<evidence type="ECO:0000313" key="4">
    <source>
        <dbReference type="Proteomes" id="UP001152747"/>
    </source>
</evidence>
<keyword evidence="4" id="KW-1185">Reference proteome</keyword>
<evidence type="ECO:0000256" key="2">
    <source>
        <dbReference type="SAM" id="SignalP"/>
    </source>
</evidence>
<protein>
    <recommendedName>
        <fullName evidence="5">CX domain-containing protein</fullName>
    </recommendedName>
</protein>
<dbReference type="EMBL" id="CANHGI010000005">
    <property type="protein sequence ID" value="CAI5451409.1"/>
    <property type="molecule type" value="Genomic_DNA"/>
</dbReference>
<keyword evidence="2" id="KW-0732">Signal</keyword>
<dbReference type="AlphaFoldDB" id="A0A9P1IWA9"/>
<gene>
    <name evidence="3" type="ORF">CAMP_LOCUS14046</name>
</gene>
<feature type="chain" id="PRO_5040413987" description="CX domain-containing protein" evidence="2">
    <location>
        <begin position="17"/>
        <end position="250"/>
    </location>
</feature>
<feature type="signal peptide" evidence="2">
    <location>
        <begin position="1"/>
        <end position="16"/>
    </location>
</feature>
<feature type="transmembrane region" description="Helical" evidence="1">
    <location>
        <begin position="181"/>
        <end position="206"/>
    </location>
</feature>
<reference evidence="3" key="1">
    <citation type="submission" date="2022-11" db="EMBL/GenBank/DDBJ databases">
        <authorList>
            <person name="Kikuchi T."/>
        </authorList>
    </citation>
    <scope>NUCLEOTIDE SEQUENCE</scope>
    <source>
        <strain evidence="3">PS1010</strain>
    </source>
</reference>
<dbReference type="Proteomes" id="UP001152747">
    <property type="component" value="Unassembled WGS sequence"/>
</dbReference>
<organism evidence="3 4">
    <name type="scientific">Caenorhabditis angaria</name>
    <dbReference type="NCBI Taxonomy" id="860376"/>
    <lineage>
        <taxon>Eukaryota</taxon>
        <taxon>Metazoa</taxon>
        <taxon>Ecdysozoa</taxon>
        <taxon>Nematoda</taxon>
        <taxon>Chromadorea</taxon>
        <taxon>Rhabditida</taxon>
        <taxon>Rhabditina</taxon>
        <taxon>Rhabditomorpha</taxon>
        <taxon>Rhabditoidea</taxon>
        <taxon>Rhabditidae</taxon>
        <taxon>Peloderinae</taxon>
        <taxon>Caenorhabditis</taxon>
    </lineage>
</organism>
<name>A0A9P1IWA9_9PELO</name>
<sequence length="250" mass="29154">MNLIFLLLIDFESVTGFDVSNPYIEEDIENRKFHESVFSTELWGRFGDEFTGKVILLKMMEKDLFNKSGFVKNPEESFESQGNQFYLGKENHQFERRTKQCFMTIDHLANIRNSNLTHKKEEIINFTYFLQSAKLPSRNNLTEITWACPLLHPDCCGITCCGTDNRYANNTTDQLVMLGHFLLASCCLFIIVSVTVACFCFCSMFFTKVIRVNFLDGEQPENENHVRDLELVELELKPLRRSKRFHRLTV</sequence>
<keyword evidence="1" id="KW-0472">Membrane</keyword>
<proteinExistence type="predicted"/>